<dbReference type="AlphaFoldDB" id="A0A9P4IRK4"/>
<comment type="caution">
    <text evidence="16">The sequence shown here is derived from an EMBL/GenBank/DDBJ whole genome shotgun (WGS) entry which is preliminary data.</text>
</comment>
<dbReference type="PIRSF" id="PIRSF015892">
    <property type="entry name" value="N-myristl_transf"/>
    <property type="match status" value="1"/>
</dbReference>
<evidence type="ECO:0000313" key="17">
    <source>
        <dbReference type="Proteomes" id="UP000799439"/>
    </source>
</evidence>
<feature type="domain" description="Glycylpeptide N-tetradecanoyltransferase N-terminal" evidence="14">
    <location>
        <begin position="166"/>
        <end position="320"/>
    </location>
</feature>
<evidence type="ECO:0000313" key="16">
    <source>
        <dbReference type="EMBL" id="KAF2148747.1"/>
    </source>
</evidence>
<comment type="catalytic activity">
    <reaction evidence="10 11">
        <text>N-terminal glycyl-[protein] + tetradecanoyl-CoA = N-tetradecanoylglycyl-[protein] + CoA + H(+)</text>
        <dbReference type="Rhea" id="RHEA:15521"/>
        <dbReference type="Rhea" id="RHEA-COMP:12666"/>
        <dbReference type="Rhea" id="RHEA-COMP:12667"/>
        <dbReference type="ChEBI" id="CHEBI:15378"/>
        <dbReference type="ChEBI" id="CHEBI:57287"/>
        <dbReference type="ChEBI" id="CHEBI:57385"/>
        <dbReference type="ChEBI" id="CHEBI:64723"/>
        <dbReference type="ChEBI" id="CHEBI:133050"/>
        <dbReference type="EC" id="2.3.1.97"/>
    </reaction>
</comment>
<comment type="similarity">
    <text evidence="3 12">Belongs to the NMT family.</text>
</comment>
<evidence type="ECO:0000259" key="14">
    <source>
        <dbReference type="Pfam" id="PF01233"/>
    </source>
</evidence>
<dbReference type="InterPro" id="IPR022676">
    <property type="entry name" value="NMT_N"/>
</dbReference>
<gene>
    <name evidence="16" type="ORF">K461DRAFT_232138</name>
</gene>
<evidence type="ECO:0000256" key="4">
    <source>
        <dbReference type="ARBA" id="ARBA00011245"/>
    </source>
</evidence>
<evidence type="ECO:0000256" key="9">
    <source>
        <dbReference type="ARBA" id="ARBA00023315"/>
    </source>
</evidence>
<comment type="subunit">
    <text evidence="4">Monomer.</text>
</comment>
<dbReference type="Pfam" id="PF02799">
    <property type="entry name" value="NMT_C"/>
    <property type="match status" value="1"/>
</dbReference>
<evidence type="ECO:0000256" key="2">
    <source>
        <dbReference type="ARBA" id="ARBA00004496"/>
    </source>
</evidence>
<evidence type="ECO:0000256" key="1">
    <source>
        <dbReference type="ARBA" id="ARBA00003900"/>
    </source>
</evidence>
<dbReference type="GO" id="GO:0005737">
    <property type="term" value="C:cytoplasm"/>
    <property type="evidence" value="ECO:0007669"/>
    <property type="project" value="UniProtKB-SubCell"/>
</dbReference>
<keyword evidence="7" id="KW-0963">Cytoplasm</keyword>
<evidence type="ECO:0000256" key="3">
    <source>
        <dbReference type="ARBA" id="ARBA00009469"/>
    </source>
</evidence>
<sequence length="552" mass="61317">MPNEESKPVDPAAEEAEATKAVEELKLEDEGSSADKGKGKASKKEKIKSAISAISSSSGKNATPKTAEDNLPGELIDSLSAEQIANLLAGNPALRSSLPASAQAGDEKALKAALKNMNAAELMTGLSKGKNAKDMASHKFWSTQPVTQLKDAGAKAPKPEGPIKLIDKDKVPREPAPLVEGFEWCEVDLLKAEEIEEVRTLLAGHYVEDDEALFRFNYSLSTLKWALMAPHWKKSWHIGVRAVTSKRLVAFISAIPLTLKVKEKEINASEVNFMCVHKKLRSKRLAPVLIMEITRRCYVEGIYQAIYTGGNYLPTPIASCRYFHRALNWEKLYTVGFSPLPHGSTKTRQIAKYKLPERPSTAGLRMMEEKDVAGVGDLLRRYLKKMDVSQLFSDEEARHWLLDKEKDPKAKDRVVWTYVVEKDGKIVDVISYYCLESTILNSTTGNTVIRAAYLFYYATEAAFQDDVKVLSDQLNTLVKDALILAKQANFDVFNALTLLDNPLFLQKQLFGAGDGQLHYYLFNYSVTPVPAGVDDKNQVDDKKRRGVGVVML</sequence>
<dbReference type="PANTHER" id="PTHR11377:SF5">
    <property type="entry name" value="GLYCYLPEPTIDE N-TETRADECANOYLTRANSFERASE"/>
    <property type="match status" value="1"/>
</dbReference>
<accession>A0A9P4IRK4</accession>
<evidence type="ECO:0000256" key="11">
    <source>
        <dbReference type="RuleBase" id="RU000586"/>
    </source>
</evidence>
<evidence type="ECO:0000259" key="15">
    <source>
        <dbReference type="Pfam" id="PF02799"/>
    </source>
</evidence>
<evidence type="ECO:0000256" key="7">
    <source>
        <dbReference type="ARBA" id="ARBA00022490"/>
    </source>
</evidence>
<comment type="subcellular location">
    <subcellularLocation>
        <location evidence="2">Cytoplasm</location>
    </subcellularLocation>
</comment>
<dbReference type="FunFam" id="3.40.630.30:FF:000042">
    <property type="entry name" value="Glycylpeptide N-tetradecanoyltransferase"/>
    <property type="match status" value="1"/>
</dbReference>
<evidence type="ECO:0000256" key="10">
    <source>
        <dbReference type="ARBA" id="ARBA00048276"/>
    </source>
</evidence>
<dbReference type="OrthoDB" id="60315at2759"/>
<dbReference type="Proteomes" id="UP000799439">
    <property type="component" value="Unassembled WGS sequence"/>
</dbReference>
<comment type="function">
    <text evidence="1 11">Adds a myristoyl group to the N-terminal glycine residue of certain cellular proteins.</text>
</comment>
<keyword evidence="17" id="KW-1185">Reference proteome</keyword>
<dbReference type="EMBL" id="ML996092">
    <property type="protein sequence ID" value="KAF2148747.1"/>
    <property type="molecule type" value="Genomic_DNA"/>
</dbReference>
<reference evidence="16" key="1">
    <citation type="journal article" date="2020" name="Stud. Mycol.">
        <title>101 Dothideomycetes genomes: a test case for predicting lifestyles and emergence of pathogens.</title>
        <authorList>
            <person name="Haridas S."/>
            <person name="Albert R."/>
            <person name="Binder M."/>
            <person name="Bloem J."/>
            <person name="Labutti K."/>
            <person name="Salamov A."/>
            <person name="Andreopoulos B."/>
            <person name="Baker S."/>
            <person name="Barry K."/>
            <person name="Bills G."/>
            <person name="Bluhm B."/>
            <person name="Cannon C."/>
            <person name="Castanera R."/>
            <person name="Culley D."/>
            <person name="Daum C."/>
            <person name="Ezra D."/>
            <person name="Gonzalez J."/>
            <person name="Henrissat B."/>
            <person name="Kuo A."/>
            <person name="Liang C."/>
            <person name="Lipzen A."/>
            <person name="Lutzoni F."/>
            <person name="Magnuson J."/>
            <person name="Mondo S."/>
            <person name="Nolan M."/>
            <person name="Ohm R."/>
            <person name="Pangilinan J."/>
            <person name="Park H.-J."/>
            <person name="Ramirez L."/>
            <person name="Alfaro M."/>
            <person name="Sun H."/>
            <person name="Tritt A."/>
            <person name="Yoshinaga Y."/>
            <person name="Zwiers L.-H."/>
            <person name="Turgeon B."/>
            <person name="Goodwin S."/>
            <person name="Spatafora J."/>
            <person name="Crous P."/>
            <person name="Grigoriev I."/>
        </authorList>
    </citation>
    <scope>NUCLEOTIDE SEQUENCE</scope>
    <source>
        <strain evidence="16">CBS 260.36</strain>
    </source>
</reference>
<dbReference type="InterPro" id="IPR016181">
    <property type="entry name" value="Acyl_CoA_acyltransferase"/>
</dbReference>
<dbReference type="InterPro" id="IPR022677">
    <property type="entry name" value="NMT_C"/>
</dbReference>
<evidence type="ECO:0000256" key="13">
    <source>
        <dbReference type="SAM" id="MobiDB-lite"/>
    </source>
</evidence>
<feature type="compositionally biased region" description="Basic and acidic residues" evidence="13">
    <location>
        <begin position="17"/>
        <end position="48"/>
    </location>
</feature>
<evidence type="ECO:0000256" key="8">
    <source>
        <dbReference type="ARBA" id="ARBA00022679"/>
    </source>
</evidence>
<proteinExistence type="inferred from homology"/>
<feature type="region of interest" description="Disordered" evidence="13">
    <location>
        <begin position="1"/>
        <end position="74"/>
    </location>
</feature>
<feature type="compositionally biased region" description="Low complexity" evidence="13">
    <location>
        <begin position="49"/>
        <end position="60"/>
    </location>
</feature>
<organism evidence="16 17">
    <name type="scientific">Myriangium duriaei CBS 260.36</name>
    <dbReference type="NCBI Taxonomy" id="1168546"/>
    <lineage>
        <taxon>Eukaryota</taxon>
        <taxon>Fungi</taxon>
        <taxon>Dikarya</taxon>
        <taxon>Ascomycota</taxon>
        <taxon>Pezizomycotina</taxon>
        <taxon>Dothideomycetes</taxon>
        <taxon>Dothideomycetidae</taxon>
        <taxon>Myriangiales</taxon>
        <taxon>Myriangiaceae</taxon>
        <taxon>Myriangium</taxon>
    </lineage>
</organism>
<dbReference type="GO" id="GO:0004379">
    <property type="term" value="F:glycylpeptide N-tetradecanoyltransferase activity"/>
    <property type="evidence" value="ECO:0007669"/>
    <property type="project" value="UniProtKB-EC"/>
</dbReference>
<dbReference type="PANTHER" id="PTHR11377">
    <property type="entry name" value="N-MYRISTOYL TRANSFERASE"/>
    <property type="match status" value="1"/>
</dbReference>
<dbReference type="EC" id="2.3.1.97" evidence="5 11"/>
<dbReference type="SUPFAM" id="SSF55729">
    <property type="entry name" value="Acyl-CoA N-acyltransferases (Nat)"/>
    <property type="match status" value="2"/>
</dbReference>
<evidence type="ECO:0000256" key="6">
    <source>
        <dbReference type="ARBA" id="ARBA00022240"/>
    </source>
</evidence>
<keyword evidence="8 11" id="KW-0808">Transferase</keyword>
<evidence type="ECO:0000256" key="5">
    <source>
        <dbReference type="ARBA" id="ARBA00012923"/>
    </source>
</evidence>
<feature type="domain" description="Glycylpeptide N-tetradecanoyltransferase C-terminal" evidence="15">
    <location>
        <begin position="335"/>
        <end position="550"/>
    </location>
</feature>
<dbReference type="FunFam" id="3.40.630.30:FF:000056">
    <property type="entry name" value="Glycylpeptide N-tetradecanoyltransferase"/>
    <property type="match status" value="1"/>
</dbReference>
<keyword evidence="9 11" id="KW-0012">Acyltransferase</keyword>
<dbReference type="Pfam" id="PF01233">
    <property type="entry name" value="NMT"/>
    <property type="match status" value="1"/>
</dbReference>
<evidence type="ECO:0000256" key="12">
    <source>
        <dbReference type="RuleBase" id="RU004178"/>
    </source>
</evidence>
<dbReference type="InterPro" id="IPR000903">
    <property type="entry name" value="NMT"/>
</dbReference>
<protein>
    <recommendedName>
        <fullName evidence="6 11">Glycylpeptide N-tetradecanoyltransferase</fullName>
        <ecNumber evidence="5 11">2.3.1.97</ecNumber>
    </recommendedName>
</protein>
<dbReference type="Gene3D" id="3.40.630.30">
    <property type="match status" value="2"/>
</dbReference>
<name>A0A9P4IRK4_9PEZI</name>